<feature type="domain" description="AB hydrolase-1" evidence="1">
    <location>
        <begin position="11"/>
        <end position="237"/>
    </location>
</feature>
<dbReference type="RefSeq" id="WP_161347635.1">
    <property type="nucleotide sequence ID" value="NZ_BMGW01000009.1"/>
</dbReference>
<reference evidence="2 3" key="1">
    <citation type="submission" date="2020-01" db="EMBL/GenBank/DDBJ databases">
        <title>Frigidibacter albus SP32T (=CGMCC 1.13995T).</title>
        <authorList>
            <person name="Liao X."/>
        </authorList>
    </citation>
    <scope>NUCLEOTIDE SEQUENCE [LARGE SCALE GENOMIC DNA]</scope>
    <source>
        <strain evidence="2 3">SP32</strain>
    </source>
</reference>
<gene>
    <name evidence="2" type="ORF">GS660_14185</name>
</gene>
<organism evidence="2 3">
    <name type="scientific">Frigidibacter albus</name>
    <dbReference type="NCBI Taxonomy" id="1465486"/>
    <lineage>
        <taxon>Bacteria</taxon>
        <taxon>Pseudomonadati</taxon>
        <taxon>Pseudomonadota</taxon>
        <taxon>Alphaproteobacteria</taxon>
        <taxon>Rhodobacterales</taxon>
        <taxon>Paracoccaceae</taxon>
        <taxon>Frigidibacter</taxon>
    </lineage>
</organism>
<dbReference type="Proteomes" id="UP000477083">
    <property type="component" value="Unassembled WGS sequence"/>
</dbReference>
<dbReference type="Pfam" id="PF12697">
    <property type="entry name" value="Abhydrolase_6"/>
    <property type="match status" value="1"/>
</dbReference>
<sequence length="245" mass="25587">MPETASEPIRIILVHGAWSRASTWGDVPARLAALGHDVIAPDLPGHGDDPADPSTITLADYASRLATILRAGPPALLVGHSMGGMAISAAAELAPDHVARLVYVCAFLPQDGEGLLDLMKRQPPTIRPAVRPGPLPGTTLLDAATALPLLAQDADPAAQAGLAASIGPQPNRPQTDRIQLSPGNFGRLPRAYILCEEDRTITPALQRDMIAASPCAPVLSLPTGHFPQISAPDRLARLLADLAIL</sequence>
<evidence type="ECO:0000313" key="2">
    <source>
        <dbReference type="EMBL" id="MZQ90240.1"/>
    </source>
</evidence>
<protein>
    <submittedName>
        <fullName evidence="2">Alpha/beta fold hydrolase</fullName>
    </submittedName>
</protein>
<evidence type="ECO:0000313" key="3">
    <source>
        <dbReference type="Proteomes" id="UP000477083"/>
    </source>
</evidence>
<dbReference type="OrthoDB" id="9814966at2"/>
<dbReference type="SUPFAM" id="SSF53474">
    <property type="entry name" value="alpha/beta-Hydrolases"/>
    <property type="match status" value="1"/>
</dbReference>
<dbReference type="GO" id="GO:0016787">
    <property type="term" value="F:hydrolase activity"/>
    <property type="evidence" value="ECO:0007669"/>
    <property type="project" value="UniProtKB-KW"/>
</dbReference>
<keyword evidence="2" id="KW-0378">Hydrolase</keyword>
<dbReference type="PRINTS" id="PR00111">
    <property type="entry name" value="ABHYDROLASE"/>
</dbReference>
<keyword evidence="3" id="KW-1185">Reference proteome</keyword>
<name>A0A6L8VM83_9RHOB</name>
<evidence type="ECO:0000259" key="1">
    <source>
        <dbReference type="Pfam" id="PF12697"/>
    </source>
</evidence>
<dbReference type="InterPro" id="IPR000073">
    <property type="entry name" value="AB_hydrolase_1"/>
</dbReference>
<comment type="caution">
    <text evidence="2">The sequence shown here is derived from an EMBL/GenBank/DDBJ whole genome shotgun (WGS) entry which is preliminary data.</text>
</comment>
<dbReference type="PANTHER" id="PTHR37017">
    <property type="entry name" value="AB HYDROLASE-1 DOMAIN-CONTAINING PROTEIN-RELATED"/>
    <property type="match status" value="1"/>
</dbReference>
<dbReference type="PANTHER" id="PTHR37017:SF11">
    <property type="entry name" value="ESTERASE_LIPASE_THIOESTERASE DOMAIN-CONTAINING PROTEIN"/>
    <property type="match status" value="1"/>
</dbReference>
<dbReference type="Gene3D" id="3.40.50.1820">
    <property type="entry name" value="alpha/beta hydrolase"/>
    <property type="match status" value="1"/>
</dbReference>
<proteinExistence type="predicted"/>
<accession>A0A6L8VM83</accession>
<dbReference type="AlphaFoldDB" id="A0A6L8VM83"/>
<dbReference type="InterPro" id="IPR052897">
    <property type="entry name" value="Sec-Metab_Biosynth_Hydrolase"/>
</dbReference>
<dbReference type="EMBL" id="WWNR01000009">
    <property type="protein sequence ID" value="MZQ90240.1"/>
    <property type="molecule type" value="Genomic_DNA"/>
</dbReference>
<dbReference type="InterPro" id="IPR029058">
    <property type="entry name" value="AB_hydrolase_fold"/>
</dbReference>